<dbReference type="InterPro" id="IPR013216">
    <property type="entry name" value="Methyltransf_11"/>
</dbReference>
<dbReference type="InterPro" id="IPR029063">
    <property type="entry name" value="SAM-dependent_MTases_sf"/>
</dbReference>
<evidence type="ECO:0000256" key="5">
    <source>
        <dbReference type="ARBA" id="ARBA00022679"/>
    </source>
</evidence>
<sequence length="239" mass="27498">VSAHYDEYSILQRTITDRLIGSLDEIKINPISILDLGSGTGYGSKMLHKKFKDAHIYQIDVSEGMLSMSREKAPIFFSKDHFICADANRLPFKENHFDLVVSGLMLQWCNNLDVVFAEIKHLLSENGVFLFSSFGPDSLKELRDCWARVDDYVHVNAFIDMHDIGDALMRNGLMFPILNMEKIVLTYNECRQLMNELKHIGAQNINHGRRKTLTGKKRLEKVFECYEKYRANGKLPATY</sequence>
<dbReference type="SUPFAM" id="SSF53335">
    <property type="entry name" value="S-adenosyl-L-methionine-dependent methyltransferases"/>
    <property type="match status" value="1"/>
</dbReference>
<reference evidence="9" key="1">
    <citation type="submission" date="2018-05" db="EMBL/GenBank/DDBJ databases">
        <authorList>
            <person name="Lanie J.A."/>
            <person name="Ng W.-L."/>
            <person name="Kazmierczak K.M."/>
            <person name="Andrzejewski T.M."/>
            <person name="Davidsen T.M."/>
            <person name="Wayne K.J."/>
            <person name="Tettelin H."/>
            <person name="Glass J.I."/>
            <person name="Rusch D."/>
            <person name="Podicherti R."/>
            <person name="Tsui H.-C.T."/>
            <person name="Winkler M.E."/>
        </authorList>
    </citation>
    <scope>NUCLEOTIDE SEQUENCE</scope>
</reference>
<dbReference type="InterPro" id="IPR050602">
    <property type="entry name" value="Malonyl-ACP_OMT"/>
</dbReference>
<gene>
    <name evidence="9" type="ORF">METZ01_LOCUS230881</name>
</gene>
<dbReference type="EC" id="2.1.1.197" evidence="3"/>
<evidence type="ECO:0000256" key="6">
    <source>
        <dbReference type="ARBA" id="ARBA00022691"/>
    </source>
</evidence>
<evidence type="ECO:0000259" key="8">
    <source>
        <dbReference type="Pfam" id="PF08241"/>
    </source>
</evidence>
<evidence type="ECO:0000256" key="4">
    <source>
        <dbReference type="ARBA" id="ARBA00022603"/>
    </source>
</evidence>
<dbReference type="NCBIfam" id="TIGR02072">
    <property type="entry name" value="BioC"/>
    <property type="match status" value="1"/>
</dbReference>
<keyword evidence="6" id="KW-0949">S-adenosyl-L-methionine</keyword>
<evidence type="ECO:0000256" key="2">
    <source>
        <dbReference type="ARBA" id="ARBA00004746"/>
    </source>
</evidence>
<dbReference type="CDD" id="cd02440">
    <property type="entry name" value="AdoMet_MTases"/>
    <property type="match status" value="1"/>
</dbReference>
<dbReference type="PANTHER" id="PTHR13090">
    <property type="entry name" value="ARGININE-HYDROXYLASE NDUFAF5, MITOCHONDRIAL"/>
    <property type="match status" value="1"/>
</dbReference>
<name>A0A382GTJ7_9ZZZZ</name>
<comment type="pathway">
    <text evidence="2">Cofactor biosynthesis; biotin biosynthesis.</text>
</comment>
<feature type="domain" description="Methyltransferase type 11" evidence="8">
    <location>
        <begin position="34"/>
        <end position="131"/>
    </location>
</feature>
<proteinExistence type="predicted"/>
<dbReference type="Gene3D" id="3.40.50.150">
    <property type="entry name" value="Vaccinia Virus protein VP39"/>
    <property type="match status" value="1"/>
</dbReference>
<keyword evidence="4" id="KW-0489">Methyltransferase</keyword>
<dbReference type="GO" id="GO:0008757">
    <property type="term" value="F:S-adenosylmethionine-dependent methyltransferase activity"/>
    <property type="evidence" value="ECO:0007669"/>
    <property type="project" value="InterPro"/>
</dbReference>
<keyword evidence="5" id="KW-0808">Transferase</keyword>
<dbReference type="PANTHER" id="PTHR13090:SF1">
    <property type="entry name" value="ARGININE-HYDROXYLASE NDUFAF5, MITOCHONDRIAL"/>
    <property type="match status" value="1"/>
</dbReference>
<feature type="non-terminal residue" evidence="9">
    <location>
        <position position="239"/>
    </location>
</feature>
<dbReference type="GO" id="GO:0032259">
    <property type="term" value="P:methylation"/>
    <property type="evidence" value="ECO:0007669"/>
    <property type="project" value="UniProtKB-KW"/>
</dbReference>
<dbReference type="UniPathway" id="UPA00078"/>
<evidence type="ECO:0000256" key="7">
    <source>
        <dbReference type="ARBA" id="ARBA00022756"/>
    </source>
</evidence>
<evidence type="ECO:0000313" key="9">
    <source>
        <dbReference type="EMBL" id="SVB78027.1"/>
    </source>
</evidence>
<feature type="non-terminal residue" evidence="9">
    <location>
        <position position="1"/>
    </location>
</feature>
<dbReference type="InterPro" id="IPR011814">
    <property type="entry name" value="BioC"/>
</dbReference>
<comment type="catalytic activity">
    <reaction evidence="1">
        <text>malonyl-[ACP] + S-adenosyl-L-methionine = malonyl-[ACP] methyl ester + S-adenosyl-L-homocysteine</text>
        <dbReference type="Rhea" id="RHEA:17105"/>
        <dbReference type="Rhea" id="RHEA-COMP:9623"/>
        <dbReference type="Rhea" id="RHEA-COMP:9954"/>
        <dbReference type="ChEBI" id="CHEBI:57856"/>
        <dbReference type="ChEBI" id="CHEBI:59789"/>
        <dbReference type="ChEBI" id="CHEBI:78449"/>
        <dbReference type="ChEBI" id="CHEBI:78845"/>
        <dbReference type="EC" id="2.1.1.197"/>
    </reaction>
</comment>
<accession>A0A382GTJ7</accession>
<evidence type="ECO:0000256" key="3">
    <source>
        <dbReference type="ARBA" id="ARBA00012327"/>
    </source>
</evidence>
<protein>
    <recommendedName>
        <fullName evidence="3">malonyl-[acyl-carrier protein] O-methyltransferase</fullName>
        <ecNumber evidence="3">2.1.1.197</ecNumber>
    </recommendedName>
</protein>
<keyword evidence="7" id="KW-0093">Biotin biosynthesis</keyword>
<dbReference type="AlphaFoldDB" id="A0A382GTJ7"/>
<dbReference type="GO" id="GO:0010340">
    <property type="term" value="F:carboxyl-O-methyltransferase activity"/>
    <property type="evidence" value="ECO:0007669"/>
    <property type="project" value="InterPro"/>
</dbReference>
<dbReference type="GO" id="GO:0102130">
    <property type="term" value="F:malonyl-CoA methyltransferase activity"/>
    <property type="evidence" value="ECO:0007669"/>
    <property type="project" value="UniProtKB-EC"/>
</dbReference>
<dbReference type="GO" id="GO:0009102">
    <property type="term" value="P:biotin biosynthetic process"/>
    <property type="evidence" value="ECO:0007669"/>
    <property type="project" value="UniProtKB-UniPathway"/>
</dbReference>
<dbReference type="Pfam" id="PF08241">
    <property type="entry name" value="Methyltransf_11"/>
    <property type="match status" value="1"/>
</dbReference>
<dbReference type="EMBL" id="UINC01057162">
    <property type="protein sequence ID" value="SVB78027.1"/>
    <property type="molecule type" value="Genomic_DNA"/>
</dbReference>
<evidence type="ECO:0000256" key="1">
    <source>
        <dbReference type="ARBA" id="ARBA00000852"/>
    </source>
</evidence>
<organism evidence="9">
    <name type="scientific">marine metagenome</name>
    <dbReference type="NCBI Taxonomy" id="408172"/>
    <lineage>
        <taxon>unclassified sequences</taxon>
        <taxon>metagenomes</taxon>
        <taxon>ecological metagenomes</taxon>
    </lineage>
</organism>